<protein>
    <submittedName>
        <fullName evidence="1">ArpU family transcriptional regulator</fullName>
    </submittedName>
</protein>
<keyword evidence="2" id="KW-1185">Reference proteome</keyword>
<evidence type="ECO:0000313" key="1">
    <source>
        <dbReference type="EMBL" id="TCJ01592.1"/>
    </source>
</evidence>
<dbReference type="NCBIfam" id="TIGR01637">
    <property type="entry name" value="phage_arpU"/>
    <property type="match status" value="1"/>
</dbReference>
<organism evidence="1 2">
    <name type="scientific">Cytobacillus praedii</name>
    <dbReference type="NCBI Taxonomy" id="1742358"/>
    <lineage>
        <taxon>Bacteria</taxon>
        <taxon>Bacillati</taxon>
        <taxon>Bacillota</taxon>
        <taxon>Bacilli</taxon>
        <taxon>Bacillales</taxon>
        <taxon>Bacillaceae</taxon>
        <taxon>Cytobacillus</taxon>
    </lineage>
</organism>
<comment type="caution">
    <text evidence="1">The sequence shown here is derived from an EMBL/GenBank/DDBJ whole genome shotgun (WGS) entry which is preliminary data.</text>
</comment>
<evidence type="ECO:0000313" key="2">
    <source>
        <dbReference type="Proteomes" id="UP000293846"/>
    </source>
</evidence>
<gene>
    <name evidence="1" type="ORF">E0Y62_23455</name>
</gene>
<dbReference type="InterPro" id="IPR006524">
    <property type="entry name" value="ArpU-like"/>
</dbReference>
<dbReference type="AlphaFoldDB" id="A0A4R1AU94"/>
<proteinExistence type="predicted"/>
<reference evidence="1 2" key="1">
    <citation type="submission" date="2019-03" db="EMBL/GenBank/DDBJ databases">
        <authorList>
            <person name="Jensen L."/>
            <person name="Storgaard J."/>
            <person name="Sulaj E."/>
            <person name="Schramm A."/>
            <person name="Marshall I.P.G."/>
        </authorList>
    </citation>
    <scope>NUCLEOTIDE SEQUENCE [LARGE SCALE GENOMIC DNA]</scope>
    <source>
        <strain evidence="1 2">2017H2G3</strain>
    </source>
</reference>
<dbReference type="Proteomes" id="UP000293846">
    <property type="component" value="Unassembled WGS sequence"/>
</dbReference>
<sequence>MVSVICTVSEKEIQEAVIKDLKDYRALKVKLENIKERNEVGAINLFPNLNKVEPFDELKAKQIERALTQSLDPIERKIIEIKYLYTNEKETTDLEIYLSLGLKKGKFYTKKREAISQLAKALGII</sequence>
<dbReference type="EMBL" id="SJTH01000057">
    <property type="protein sequence ID" value="TCJ01592.1"/>
    <property type="molecule type" value="Genomic_DNA"/>
</dbReference>
<dbReference type="OrthoDB" id="2475064at2"/>
<name>A0A4R1AU94_9BACI</name>
<accession>A0A4R1AU94</accession>